<organism evidence="1 2">
    <name type="scientific">Schistosoma margrebowiei</name>
    <dbReference type="NCBI Taxonomy" id="48269"/>
    <lineage>
        <taxon>Eukaryota</taxon>
        <taxon>Metazoa</taxon>
        <taxon>Spiralia</taxon>
        <taxon>Lophotrochozoa</taxon>
        <taxon>Platyhelminthes</taxon>
        <taxon>Trematoda</taxon>
        <taxon>Digenea</taxon>
        <taxon>Strigeidida</taxon>
        <taxon>Schistosomatoidea</taxon>
        <taxon>Schistosomatidae</taxon>
        <taxon>Schistosoma</taxon>
    </lineage>
</organism>
<dbReference type="WBParaSite" id="SMRG1_32850.1">
    <property type="protein sequence ID" value="SMRG1_32850.1"/>
    <property type="gene ID" value="SMRG1_32850"/>
</dbReference>
<reference evidence="2" key="1">
    <citation type="submission" date="2023-11" db="UniProtKB">
        <authorList>
            <consortium name="WormBaseParasite"/>
        </authorList>
    </citation>
    <scope>IDENTIFICATION</scope>
</reference>
<protein>
    <submittedName>
        <fullName evidence="2">Apple domain-containing protein</fullName>
    </submittedName>
</protein>
<dbReference type="Proteomes" id="UP000050790">
    <property type="component" value="Unassembled WGS sequence"/>
</dbReference>
<dbReference type="AlphaFoldDB" id="A0AA84ZKA6"/>
<sequence length="117" mass="13350">MKWLNCQCISLPKEKLSLLKCSDDLGVWIPMSTTKSGNRISLFSLELNNNNYERCKSTCLKTSYCTLIILKTELETPRCFGYYKFQQSNSITDYSSDGFELACCLHSNRAALLIIVQ</sequence>
<proteinExistence type="predicted"/>
<evidence type="ECO:0000313" key="2">
    <source>
        <dbReference type="WBParaSite" id="SMRG1_32850.1"/>
    </source>
</evidence>
<accession>A0AA84ZKA6</accession>
<name>A0AA84ZKA6_9TREM</name>
<evidence type="ECO:0000313" key="1">
    <source>
        <dbReference type="Proteomes" id="UP000050790"/>
    </source>
</evidence>